<gene>
    <name evidence="1" type="ORF">FHT01_002714</name>
</gene>
<accession>A0ABX0U8P3</accession>
<comment type="caution">
    <text evidence="1">The sequence shown here is derived from an EMBL/GenBank/DDBJ whole genome shotgun (WGS) entry which is preliminary data.</text>
</comment>
<name>A0ABX0U8P3_9SPHN</name>
<protein>
    <submittedName>
        <fullName evidence="1">Uncharacterized protein</fullName>
    </submittedName>
</protein>
<keyword evidence="2" id="KW-1185">Reference proteome</keyword>
<proteinExistence type="predicted"/>
<reference evidence="1 2" key="1">
    <citation type="submission" date="2020-03" db="EMBL/GenBank/DDBJ databases">
        <title>Genomic Encyclopedia of Type Strains, Phase IV (KMG-IV): sequencing the most valuable type-strain genomes for metagenomic binning, comparative biology and taxonomic classification.</title>
        <authorList>
            <person name="Goeker M."/>
        </authorList>
    </citation>
    <scope>NUCLEOTIDE SEQUENCE [LARGE SCALE GENOMIC DNA]</scope>
    <source>
        <strain evidence="1 2">DSM 22753</strain>
    </source>
</reference>
<evidence type="ECO:0000313" key="1">
    <source>
        <dbReference type="EMBL" id="NIJ25172.1"/>
    </source>
</evidence>
<evidence type="ECO:0000313" key="2">
    <source>
        <dbReference type="Proteomes" id="UP000788153"/>
    </source>
</evidence>
<sequence length="128" mass="14166">MIHSILLALLGDNLVSSVPDKFQGRYVAAVGTCKSAPELHVRENSVDWLGRTDRVILIEDLSASSAHFIITDPKASRGVVELHFELQGEDARHLVVIDHLDEASFRARNQLVMDAGIIGFFQRCASNR</sequence>
<dbReference type="EMBL" id="JAASQP010000001">
    <property type="protein sequence ID" value="NIJ25172.1"/>
    <property type="molecule type" value="Genomic_DNA"/>
</dbReference>
<dbReference type="Proteomes" id="UP000788153">
    <property type="component" value="Unassembled WGS sequence"/>
</dbReference>
<organism evidence="1 2">
    <name type="scientific">Sphingomonas japonica</name>
    <dbReference type="NCBI Taxonomy" id="511662"/>
    <lineage>
        <taxon>Bacteria</taxon>
        <taxon>Pseudomonadati</taxon>
        <taxon>Pseudomonadota</taxon>
        <taxon>Alphaproteobacteria</taxon>
        <taxon>Sphingomonadales</taxon>
        <taxon>Sphingomonadaceae</taxon>
        <taxon>Sphingomonas</taxon>
    </lineage>
</organism>
<dbReference type="RefSeq" id="WP_140047625.1">
    <property type="nucleotide sequence ID" value="NZ_BAAAEV010000001.1"/>
</dbReference>